<evidence type="ECO:0000313" key="1">
    <source>
        <dbReference type="EMBL" id="GES93908.1"/>
    </source>
</evidence>
<organism evidence="1 2">
    <name type="scientific">Rhizophagus clarus</name>
    <dbReference type="NCBI Taxonomy" id="94130"/>
    <lineage>
        <taxon>Eukaryota</taxon>
        <taxon>Fungi</taxon>
        <taxon>Fungi incertae sedis</taxon>
        <taxon>Mucoromycota</taxon>
        <taxon>Glomeromycotina</taxon>
        <taxon>Glomeromycetes</taxon>
        <taxon>Glomerales</taxon>
        <taxon>Glomeraceae</taxon>
        <taxon>Rhizophagus</taxon>
    </lineage>
</organism>
<comment type="caution">
    <text evidence="1">The sequence shown here is derived from an EMBL/GenBank/DDBJ whole genome shotgun (WGS) entry which is preliminary data.</text>
</comment>
<protein>
    <submittedName>
        <fullName evidence="1">Uncharacterized protein</fullName>
    </submittedName>
</protein>
<dbReference type="Proteomes" id="UP000615446">
    <property type="component" value="Unassembled WGS sequence"/>
</dbReference>
<accession>A0A8H3LS66</accession>
<dbReference type="EMBL" id="BLAL01000229">
    <property type="protein sequence ID" value="GES93908.1"/>
    <property type="molecule type" value="Genomic_DNA"/>
</dbReference>
<gene>
    <name evidence="1" type="ORF">RCL2_002065200</name>
</gene>
<reference evidence="1" key="1">
    <citation type="submission" date="2019-10" db="EMBL/GenBank/DDBJ databases">
        <title>Conservation and host-specific expression of non-tandemly repeated heterogenous ribosome RNA gene in arbuscular mycorrhizal fungi.</title>
        <authorList>
            <person name="Maeda T."/>
            <person name="Kobayashi Y."/>
            <person name="Nakagawa T."/>
            <person name="Ezawa T."/>
            <person name="Yamaguchi K."/>
            <person name="Bino T."/>
            <person name="Nishimoto Y."/>
            <person name="Shigenobu S."/>
            <person name="Kawaguchi M."/>
        </authorList>
    </citation>
    <scope>NUCLEOTIDE SEQUENCE</scope>
    <source>
        <strain evidence="1">HR1</strain>
    </source>
</reference>
<sequence length="104" mass="12094">MLVWKSFIGGLLSGRSGLSYFEGTDYDISKSRTPLEADYDISKIQTFYFEDWTLFKDLVTIFKDYFEGPDEAWTPFKDPERLGLPGILQNFEGLWLLDEDFEGL</sequence>
<name>A0A8H3LS66_9GLOM</name>
<proteinExistence type="predicted"/>
<dbReference type="AlphaFoldDB" id="A0A8H3LS66"/>
<evidence type="ECO:0000313" key="2">
    <source>
        <dbReference type="Proteomes" id="UP000615446"/>
    </source>
</evidence>